<reference evidence="3 4" key="1">
    <citation type="submission" date="2016-09" db="EMBL/GenBank/DDBJ databases">
        <title>Desulfuribacillus arsenicus sp. nov., an obligately anaerobic, dissimilatory arsenic- and antimonate-reducing bacterium isolated from anoxic sediments.</title>
        <authorList>
            <person name="Abin C.A."/>
            <person name="Hollibaugh J.T."/>
        </authorList>
    </citation>
    <scope>NUCLEOTIDE SEQUENCE [LARGE SCALE GENOMIC DNA]</scope>
    <source>
        <strain evidence="3 4">MLFW-2</strain>
    </source>
</reference>
<dbReference type="Pfam" id="PF13439">
    <property type="entry name" value="Glyco_transf_4"/>
    <property type="match status" value="1"/>
</dbReference>
<gene>
    <name evidence="3" type="ORF">BHU72_08330</name>
</gene>
<protein>
    <submittedName>
        <fullName evidence="3">N-acetyl-alpha-D-glucosaminyl L-malate synthase BshA</fullName>
    </submittedName>
</protein>
<dbReference type="SUPFAM" id="SSF53756">
    <property type="entry name" value="UDP-Glycosyltransferase/glycogen phosphorylase"/>
    <property type="match status" value="1"/>
</dbReference>
<dbReference type="RefSeq" id="WP_069702925.1">
    <property type="nucleotide sequence ID" value="NZ_MJAT01000036.1"/>
</dbReference>
<feature type="domain" description="Glycosyl transferase family 1" evidence="1">
    <location>
        <begin position="194"/>
        <end position="349"/>
    </location>
</feature>
<dbReference type="Pfam" id="PF00534">
    <property type="entry name" value="Glycos_transf_1"/>
    <property type="match status" value="1"/>
</dbReference>
<comment type="caution">
    <text evidence="3">The sequence shown here is derived from an EMBL/GenBank/DDBJ whole genome shotgun (WGS) entry which is preliminary data.</text>
</comment>
<keyword evidence="4" id="KW-1185">Reference proteome</keyword>
<dbReference type="Proteomes" id="UP000095255">
    <property type="component" value="Unassembled WGS sequence"/>
</dbReference>
<proteinExistence type="predicted"/>
<evidence type="ECO:0000313" key="3">
    <source>
        <dbReference type="EMBL" id="OEH84826.1"/>
    </source>
</evidence>
<dbReference type="EMBL" id="MJAT01000036">
    <property type="protein sequence ID" value="OEH84826.1"/>
    <property type="molecule type" value="Genomic_DNA"/>
</dbReference>
<dbReference type="PANTHER" id="PTHR45947">
    <property type="entry name" value="SULFOQUINOVOSYL TRANSFERASE SQD2"/>
    <property type="match status" value="1"/>
</dbReference>
<dbReference type="OrthoDB" id="9810929at2"/>
<sequence>MNIGIVCYPTIGGSGVVATEIGKAMAEKGHKVHFISSDMPFRLLEYPMDNITFQKVTVNQYSLFKYPPYEHSLACIIAEAILEYNLDVIHVHYAVPHLSCAYLAKQMVKEKKQVKIFVTLHGTDISVMGYDKRIFPLLSFALKSCDAITAVSNALAKEAKMLFQLNCIRTIYNFIDVNLFTPSKVNHRLKSYYVDKNQKLLLHVSNLRSVKRPLDVLKIFQNVKTTVDCKLLIVGQGPNFDTLLKYIHEHQLGEYIYCLENPANLPELYSMSDLFLLPSEKESFGLAALEAMASGVPVVASQTGGIPELIEHGYSGYLAPVGDVENMAQYSIRLLQSNELHQRISQQARVTSVERFNKEYIVNQYEKLYYSYYN</sequence>
<dbReference type="STRING" id="1390249.BHU72_08330"/>
<dbReference type="GO" id="GO:0016757">
    <property type="term" value="F:glycosyltransferase activity"/>
    <property type="evidence" value="ECO:0007669"/>
    <property type="project" value="InterPro"/>
</dbReference>
<dbReference type="InterPro" id="IPR028098">
    <property type="entry name" value="Glyco_trans_4-like_N"/>
</dbReference>
<dbReference type="NCBIfam" id="TIGR03999">
    <property type="entry name" value="thiol_BshA"/>
    <property type="match status" value="1"/>
</dbReference>
<evidence type="ECO:0000259" key="2">
    <source>
        <dbReference type="Pfam" id="PF13439"/>
    </source>
</evidence>
<dbReference type="AlphaFoldDB" id="A0A1E5L406"/>
<evidence type="ECO:0000313" key="4">
    <source>
        <dbReference type="Proteomes" id="UP000095255"/>
    </source>
</evidence>
<dbReference type="InterPro" id="IPR001296">
    <property type="entry name" value="Glyco_trans_1"/>
</dbReference>
<feature type="domain" description="Glycosyltransferase subfamily 4-like N-terminal" evidence="2">
    <location>
        <begin position="11"/>
        <end position="178"/>
    </location>
</feature>
<accession>A0A1E5L406</accession>
<name>A0A1E5L406_9FIRM</name>
<dbReference type="GO" id="GO:0071793">
    <property type="term" value="P:bacillithiol biosynthetic process"/>
    <property type="evidence" value="ECO:0007669"/>
    <property type="project" value="InterPro"/>
</dbReference>
<dbReference type="PANTHER" id="PTHR45947:SF3">
    <property type="entry name" value="SULFOQUINOVOSYL TRANSFERASE SQD2"/>
    <property type="match status" value="1"/>
</dbReference>
<dbReference type="Gene3D" id="3.40.50.2000">
    <property type="entry name" value="Glycogen Phosphorylase B"/>
    <property type="match status" value="2"/>
</dbReference>
<evidence type="ECO:0000259" key="1">
    <source>
        <dbReference type="Pfam" id="PF00534"/>
    </source>
</evidence>
<organism evidence="3 4">
    <name type="scientific">Desulfuribacillus stibiiarsenatis</name>
    <dbReference type="NCBI Taxonomy" id="1390249"/>
    <lineage>
        <taxon>Bacteria</taxon>
        <taxon>Bacillati</taxon>
        <taxon>Bacillota</taxon>
        <taxon>Desulfuribacillia</taxon>
        <taxon>Desulfuribacillales</taxon>
        <taxon>Desulfuribacillaceae</taxon>
        <taxon>Desulfuribacillus</taxon>
    </lineage>
</organism>
<dbReference type="InterPro" id="IPR050194">
    <property type="entry name" value="Glycosyltransferase_grp1"/>
</dbReference>
<dbReference type="InterPro" id="IPR023881">
    <property type="entry name" value="Thiol_BshA"/>
</dbReference>